<evidence type="ECO:0000256" key="2">
    <source>
        <dbReference type="ARBA" id="ARBA00022448"/>
    </source>
</evidence>
<dbReference type="PANTHER" id="PTHR45663:SF11">
    <property type="entry name" value="GEO12009P1"/>
    <property type="match status" value="1"/>
</dbReference>
<name>A0A9X4MVW4_9FLAO</name>
<protein>
    <recommendedName>
        <fullName evidence="6">Thioredoxin</fullName>
    </recommendedName>
</protein>
<dbReference type="InterPro" id="IPR005746">
    <property type="entry name" value="Thioredoxin"/>
</dbReference>
<feature type="disulfide bond" description="Redox-active" evidence="8">
    <location>
        <begin position="41"/>
        <end position="44"/>
    </location>
</feature>
<feature type="site" description="Contributes to redox potential value" evidence="7">
    <location>
        <position position="35"/>
    </location>
</feature>
<evidence type="ECO:0000313" key="11">
    <source>
        <dbReference type="Proteomes" id="UP001152599"/>
    </source>
</evidence>
<sequence>MFNLFSSKKKVKPTEITDSNFNDLVFNSDEPVVLDFYATWCQPCHVMVSLINRLVKEEDVQGKALIAKVDIDANPALAKHFEIKSVPTLLYIYKNKVYERQAGLIPYPLLKDKVLKFSEDVK</sequence>
<evidence type="ECO:0000256" key="5">
    <source>
        <dbReference type="ARBA" id="ARBA00023284"/>
    </source>
</evidence>
<keyword evidence="5 8" id="KW-0676">Redox-active center</keyword>
<dbReference type="PROSITE" id="PS51352">
    <property type="entry name" value="THIOREDOXIN_2"/>
    <property type="match status" value="1"/>
</dbReference>
<feature type="active site" description="Nucleophile" evidence="7">
    <location>
        <position position="41"/>
    </location>
</feature>
<comment type="caution">
    <text evidence="10">The sequence shown here is derived from an EMBL/GenBank/DDBJ whole genome shotgun (WGS) entry which is preliminary data.</text>
</comment>
<evidence type="ECO:0000256" key="3">
    <source>
        <dbReference type="ARBA" id="ARBA00022982"/>
    </source>
</evidence>
<feature type="site" description="Contributes to redox potential value" evidence="7">
    <location>
        <position position="42"/>
    </location>
</feature>
<dbReference type="InterPro" id="IPR013766">
    <property type="entry name" value="Thioredoxin_domain"/>
</dbReference>
<dbReference type="PIRSF" id="PIRSF000077">
    <property type="entry name" value="Thioredoxin"/>
    <property type="match status" value="1"/>
</dbReference>
<dbReference type="SUPFAM" id="SSF52833">
    <property type="entry name" value="Thioredoxin-like"/>
    <property type="match status" value="1"/>
</dbReference>
<dbReference type="Pfam" id="PF00085">
    <property type="entry name" value="Thioredoxin"/>
    <property type="match status" value="1"/>
</dbReference>
<feature type="site" description="Contributes to redox potential value" evidence="7">
    <location>
        <position position="43"/>
    </location>
</feature>
<dbReference type="CDD" id="cd02947">
    <property type="entry name" value="TRX_family"/>
    <property type="match status" value="1"/>
</dbReference>
<evidence type="ECO:0000256" key="6">
    <source>
        <dbReference type="PIRNR" id="PIRNR000077"/>
    </source>
</evidence>
<keyword evidence="3" id="KW-0249">Electron transport</keyword>
<keyword evidence="2" id="KW-0813">Transport</keyword>
<evidence type="ECO:0000256" key="7">
    <source>
        <dbReference type="PIRSR" id="PIRSR000077-1"/>
    </source>
</evidence>
<dbReference type="GO" id="GO:0015035">
    <property type="term" value="F:protein-disulfide reductase activity"/>
    <property type="evidence" value="ECO:0007669"/>
    <property type="project" value="InterPro"/>
</dbReference>
<dbReference type="Proteomes" id="UP001152599">
    <property type="component" value="Unassembled WGS sequence"/>
</dbReference>
<dbReference type="InterPro" id="IPR036249">
    <property type="entry name" value="Thioredoxin-like_sf"/>
</dbReference>
<evidence type="ECO:0000313" key="10">
    <source>
        <dbReference type="EMBL" id="MDG4945846.1"/>
    </source>
</evidence>
<dbReference type="RefSeq" id="WP_304417855.1">
    <property type="nucleotide sequence ID" value="NZ_JANAIE010000010.1"/>
</dbReference>
<proteinExistence type="inferred from homology"/>
<reference evidence="10" key="1">
    <citation type="submission" date="2022-07" db="EMBL/GenBank/DDBJ databases">
        <title>Description and genome-wide analysis of Profundicola chukchiensis gen. nov., sp. nov., marine bacteria isolated from bottom sediments of the Chukchi Sea.</title>
        <authorList>
            <person name="Romanenko L."/>
            <person name="Otstavnykh N."/>
            <person name="Kurilenko V."/>
            <person name="Eremeev V."/>
            <person name="Velansky P."/>
            <person name="Mikhailov V."/>
            <person name="Isaeva M."/>
        </authorList>
    </citation>
    <scope>NUCLEOTIDE SEQUENCE</scope>
    <source>
        <strain evidence="10">KMM 9713</strain>
    </source>
</reference>
<feature type="domain" description="Thioredoxin" evidence="9">
    <location>
        <begin position="1"/>
        <end position="122"/>
    </location>
</feature>
<comment type="similarity">
    <text evidence="1 6">Belongs to the thioredoxin family.</text>
</comment>
<evidence type="ECO:0000256" key="8">
    <source>
        <dbReference type="PIRSR" id="PIRSR000077-4"/>
    </source>
</evidence>
<keyword evidence="11" id="KW-1185">Reference proteome</keyword>
<accession>A0A9X4MVW4</accession>
<evidence type="ECO:0000256" key="4">
    <source>
        <dbReference type="ARBA" id="ARBA00023157"/>
    </source>
</evidence>
<evidence type="ECO:0000259" key="9">
    <source>
        <dbReference type="PROSITE" id="PS51352"/>
    </source>
</evidence>
<keyword evidence="4 8" id="KW-1015">Disulfide bond</keyword>
<evidence type="ECO:0000256" key="1">
    <source>
        <dbReference type="ARBA" id="ARBA00008987"/>
    </source>
</evidence>
<dbReference type="PANTHER" id="PTHR45663">
    <property type="entry name" value="GEO12009P1"/>
    <property type="match status" value="1"/>
</dbReference>
<gene>
    <name evidence="10" type="ORF">NMK71_05420</name>
</gene>
<organism evidence="10 11">
    <name type="scientific">Profundicola chukchiensis</name>
    <dbReference type="NCBI Taxonomy" id="2961959"/>
    <lineage>
        <taxon>Bacteria</taxon>
        <taxon>Pseudomonadati</taxon>
        <taxon>Bacteroidota</taxon>
        <taxon>Flavobacteriia</taxon>
        <taxon>Flavobacteriales</taxon>
        <taxon>Weeksellaceae</taxon>
        <taxon>Profundicola</taxon>
    </lineage>
</organism>
<dbReference type="EMBL" id="JANCMU010000002">
    <property type="protein sequence ID" value="MDG4945846.1"/>
    <property type="molecule type" value="Genomic_DNA"/>
</dbReference>
<dbReference type="Gene3D" id="3.40.30.10">
    <property type="entry name" value="Glutaredoxin"/>
    <property type="match status" value="1"/>
</dbReference>
<dbReference type="GO" id="GO:0005737">
    <property type="term" value="C:cytoplasm"/>
    <property type="evidence" value="ECO:0007669"/>
    <property type="project" value="TreeGrafter"/>
</dbReference>
<dbReference type="AlphaFoldDB" id="A0A9X4MVW4"/>
<feature type="active site" description="Nucleophile" evidence="7">
    <location>
        <position position="44"/>
    </location>
</feature>